<protein>
    <submittedName>
        <fullName evidence="1">CDI toxin-like protein</fullName>
    </submittedName>
</protein>
<reference evidence="1" key="1">
    <citation type="journal article" date="2021" name="Proc. Natl. Acad. Sci. U.S.A.">
        <title>A Catalog of Tens of Thousands of Viruses from Human Metagenomes Reveals Hidden Associations with Chronic Diseases.</title>
        <authorList>
            <person name="Tisza M.J."/>
            <person name="Buck C.B."/>
        </authorList>
    </citation>
    <scope>NUCLEOTIDE SEQUENCE</scope>
    <source>
        <strain evidence="1">CtL5G6</strain>
    </source>
</reference>
<accession>A0A8S5N921</accession>
<sequence>MDEKDIAPELLERIRADFLALLGDAQQEADTYTAAAAYAELVGSALADAFRRNLTADILPDGRLYWNIADRVVRPLLEEDYARIADAAAAAQQALNRQARIGIAPQRAVLDADRVNGLLNKLAEAERFEDAAWALAEPVRTFSRMAVDDVLKANVDFQGRAGLRPRVIRIAESGCCKWCSALAGTYDYPHVPKDVYRRHERCRCRVEYDPGEGRRQNVWNKTWTEEPEVLQSRKELAEIPLPNKVHIPGDIPMQSVLPEYLRTASPGVGSITYDTGYDMVRHADEVKTAQWLHDHLGGNIVLLNEVNNYKAMTPDYIWNGKMWDLKTASTEKSANSAVRHGLKQIQENPGGIILNYGQNIISADLLKDVLRKRLTASATQDVDILVICKDELLMVQRFIAKK</sequence>
<evidence type="ECO:0000313" key="1">
    <source>
        <dbReference type="EMBL" id="DAD91277.1"/>
    </source>
</evidence>
<organism evidence="1">
    <name type="scientific">Siphoviridae sp. ctL5G6</name>
    <dbReference type="NCBI Taxonomy" id="2826247"/>
    <lineage>
        <taxon>Viruses</taxon>
        <taxon>Duplodnaviria</taxon>
        <taxon>Heunggongvirae</taxon>
        <taxon>Uroviricota</taxon>
        <taxon>Caudoviricetes</taxon>
    </lineage>
</organism>
<dbReference type="Gene3D" id="3.40.1350.120">
    <property type="match status" value="1"/>
</dbReference>
<name>A0A8S5N921_9CAUD</name>
<proteinExistence type="predicted"/>
<dbReference type="EMBL" id="BK015109">
    <property type="protein sequence ID" value="DAD91277.1"/>
    <property type="molecule type" value="Genomic_DNA"/>
</dbReference>